<gene>
    <name evidence="3" type="ORF">CONCODRAFT_76629</name>
</gene>
<feature type="compositionally biased region" description="Low complexity" evidence="1">
    <location>
        <begin position="51"/>
        <end position="73"/>
    </location>
</feature>
<sequence length="372" mass="40852">MNTSISAFNAFLKVPITLDYIDVLSRKARLVANAHQPISHKKKLISPPQTPSDLLPNSPHSLSPTPSPNLSSDAPNLRNFIKNLIVRSRVQPSTLFGTLVYLERLRTRGVCVPNDRGLGPHRAFLASLILAGKYLNDSSPKNKHWSTYSTIFNLHEVNKLEGNMLAWLEFCLDITLPDLLVEFESFQIFTTPQPSAPIPYSLPLKSPLEDRFPPISHSQLPPLKTSRQHAVAPLLRSHNLPAPSTSSLLHRRASSRKSNLLVPTLNLNPSSLQLNHIGTTAATPRSGIFPNYAPHYSLGYDGHPMVNFPSSATLPTQMGWSSSLGPILDSHANSNVTLTTPTMLPKISLPPTSAFYTAYPNGMPSAPLPRIQ</sequence>
<dbReference type="STRING" id="796925.A0A137PIT4"/>
<keyword evidence="4" id="KW-1185">Reference proteome</keyword>
<dbReference type="InterPro" id="IPR036915">
    <property type="entry name" value="Cyclin-like_sf"/>
</dbReference>
<reference evidence="3 4" key="1">
    <citation type="journal article" date="2015" name="Genome Biol. Evol.">
        <title>Phylogenomic analyses indicate that early fungi evolved digesting cell walls of algal ancestors of land plants.</title>
        <authorList>
            <person name="Chang Y."/>
            <person name="Wang S."/>
            <person name="Sekimoto S."/>
            <person name="Aerts A.L."/>
            <person name="Choi C."/>
            <person name="Clum A."/>
            <person name="LaButti K.M."/>
            <person name="Lindquist E.A."/>
            <person name="Yee Ngan C."/>
            <person name="Ohm R.A."/>
            <person name="Salamov A.A."/>
            <person name="Grigoriev I.V."/>
            <person name="Spatafora J.W."/>
            <person name="Berbee M.L."/>
        </authorList>
    </citation>
    <scope>NUCLEOTIDE SEQUENCE [LARGE SCALE GENOMIC DNA]</scope>
    <source>
        <strain evidence="3 4">NRRL 28638</strain>
    </source>
</reference>
<dbReference type="OrthoDB" id="10250320at2759"/>
<dbReference type="Proteomes" id="UP000070444">
    <property type="component" value="Unassembled WGS sequence"/>
</dbReference>
<evidence type="ECO:0000313" key="3">
    <source>
        <dbReference type="EMBL" id="KXN74899.1"/>
    </source>
</evidence>
<organism evidence="3 4">
    <name type="scientific">Conidiobolus coronatus (strain ATCC 28846 / CBS 209.66 / NRRL 28638)</name>
    <name type="common">Delacroixia coronata</name>
    <dbReference type="NCBI Taxonomy" id="796925"/>
    <lineage>
        <taxon>Eukaryota</taxon>
        <taxon>Fungi</taxon>
        <taxon>Fungi incertae sedis</taxon>
        <taxon>Zoopagomycota</taxon>
        <taxon>Entomophthoromycotina</taxon>
        <taxon>Entomophthoromycetes</taxon>
        <taxon>Entomophthorales</taxon>
        <taxon>Ancylistaceae</taxon>
        <taxon>Conidiobolus</taxon>
    </lineage>
</organism>
<feature type="region of interest" description="Disordered" evidence="1">
    <location>
        <begin position="40"/>
        <end position="74"/>
    </location>
</feature>
<feature type="domain" description="Cyclin N-terminal" evidence="2">
    <location>
        <begin position="76"/>
        <end position="172"/>
    </location>
</feature>
<dbReference type="InterPro" id="IPR013922">
    <property type="entry name" value="Cyclin_PHO80-like"/>
</dbReference>
<dbReference type="GO" id="GO:0016538">
    <property type="term" value="F:cyclin-dependent protein serine/threonine kinase regulator activity"/>
    <property type="evidence" value="ECO:0007669"/>
    <property type="project" value="TreeGrafter"/>
</dbReference>
<dbReference type="AlphaFoldDB" id="A0A137PIT4"/>
<dbReference type="PANTHER" id="PTHR15615">
    <property type="match status" value="1"/>
</dbReference>
<dbReference type="Gene3D" id="1.10.472.10">
    <property type="entry name" value="Cyclin-like"/>
    <property type="match status" value="1"/>
</dbReference>
<dbReference type="PANTHER" id="PTHR15615:SF10">
    <property type="entry name" value="PHO85 CYCLIN-2-RELATED"/>
    <property type="match status" value="1"/>
</dbReference>
<dbReference type="GO" id="GO:0019901">
    <property type="term" value="F:protein kinase binding"/>
    <property type="evidence" value="ECO:0007669"/>
    <property type="project" value="InterPro"/>
</dbReference>
<evidence type="ECO:0000256" key="1">
    <source>
        <dbReference type="SAM" id="MobiDB-lite"/>
    </source>
</evidence>
<dbReference type="GO" id="GO:0005634">
    <property type="term" value="C:nucleus"/>
    <property type="evidence" value="ECO:0007669"/>
    <property type="project" value="TreeGrafter"/>
</dbReference>
<accession>A0A137PIT4</accession>
<proteinExistence type="predicted"/>
<evidence type="ECO:0000313" key="4">
    <source>
        <dbReference type="Proteomes" id="UP000070444"/>
    </source>
</evidence>
<dbReference type="EMBL" id="KQ964419">
    <property type="protein sequence ID" value="KXN74899.1"/>
    <property type="molecule type" value="Genomic_DNA"/>
</dbReference>
<dbReference type="SUPFAM" id="SSF47954">
    <property type="entry name" value="Cyclin-like"/>
    <property type="match status" value="1"/>
</dbReference>
<dbReference type="CDD" id="cd20557">
    <property type="entry name" value="CYCLIN_ScPCL1-like"/>
    <property type="match status" value="1"/>
</dbReference>
<dbReference type="InterPro" id="IPR006671">
    <property type="entry name" value="Cyclin_N"/>
</dbReference>
<evidence type="ECO:0000259" key="2">
    <source>
        <dbReference type="Pfam" id="PF00134"/>
    </source>
</evidence>
<dbReference type="GO" id="GO:0000307">
    <property type="term" value="C:cyclin-dependent protein kinase holoenzyme complex"/>
    <property type="evidence" value="ECO:0007669"/>
    <property type="project" value="TreeGrafter"/>
</dbReference>
<dbReference type="Pfam" id="PF00134">
    <property type="entry name" value="Cyclin_N"/>
    <property type="match status" value="1"/>
</dbReference>
<protein>
    <recommendedName>
        <fullName evidence="2">Cyclin N-terminal domain-containing protein</fullName>
    </recommendedName>
</protein>
<name>A0A137PIT4_CONC2</name>